<evidence type="ECO:0000313" key="2">
    <source>
        <dbReference type="EMBL" id="GIZ38595.1"/>
    </source>
</evidence>
<dbReference type="GeneID" id="68287582"/>
<comment type="caution">
    <text evidence="2">The sequence shown here is derived from an EMBL/GenBank/DDBJ whole genome shotgun (WGS) entry which is preliminary data.</text>
</comment>
<reference evidence="2 3" key="1">
    <citation type="submission" date="2021-01" db="EMBL/GenBank/DDBJ databases">
        <title>Cercospora kikuchii MAFF 305040 whole genome shotgun sequence.</title>
        <authorList>
            <person name="Kashiwa T."/>
            <person name="Suzuki T."/>
        </authorList>
    </citation>
    <scope>NUCLEOTIDE SEQUENCE [LARGE SCALE GENOMIC DNA]</scope>
    <source>
        <strain evidence="2 3">MAFF 305040</strain>
    </source>
</reference>
<protein>
    <submittedName>
        <fullName evidence="2">Uncharacterized protein</fullName>
    </submittedName>
</protein>
<accession>A0A9P3FDI6</accession>
<sequence length="369" mass="41392">MRGQPDIWQRLRGIMLREHLENGETEDHALAAMKHVVPSLPPALIRKALDAMIRPHVWEDGCPDTFRTVPDLDVWQYLFKLHNPDTRVPFQGTKKTSRFMLRLIGASVFASGIEVPHGAGRLRPTRRKGKARAASASTSILSPGDRHDKQADERNDRCLEARLQQQLNDSELRSQRLHNILRYCVKLHAEASSGQLDLVLRGLLHTDAPELLDQYEHTGPVALGEKPVIIDESSMPRIEPEKQAEVSVQAKLATTIITSTLDDMRLQQPAVDRNMAYLVQRDPALLRSLEANIIHEKVASVVTWIQHLQNSSDLLRGMLCGLPLAESTVVSSGWHFTPSSSELRPDLSGGWQDMAWDDSLWTAGIDFES</sequence>
<evidence type="ECO:0000313" key="3">
    <source>
        <dbReference type="Proteomes" id="UP000825890"/>
    </source>
</evidence>
<dbReference type="AlphaFoldDB" id="A0A9P3FDI6"/>
<dbReference type="RefSeq" id="XP_044653082.1">
    <property type="nucleotide sequence ID" value="XM_044797147.1"/>
</dbReference>
<dbReference type="Proteomes" id="UP000825890">
    <property type="component" value="Unassembled WGS sequence"/>
</dbReference>
<name>A0A9P3FDI6_9PEZI</name>
<gene>
    <name evidence="2" type="ORF">CKM354_000200700</name>
</gene>
<organism evidence="2 3">
    <name type="scientific">Cercospora kikuchii</name>
    <dbReference type="NCBI Taxonomy" id="84275"/>
    <lineage>
        <taxon>Eukaryota</taxon>
        <taxon>Fungi</taxon>
        <taxon>Dikarya</taxon>
        <taxon>Ascomycota</taxon>
        <taxon>Pezizomycotina</taxon>
        <taxon>Dothideomycetes</taxon>
        <taxon>Dothideomycetidae</taxon>
        <taxon>Mycosphaerellales</taxon>
        <taxon>Mycosphaerellaceae</taxon>
        <taxon>Cercospora</taxon>
    </lineage>
</organism>
<evidence type="ECO:0000256" key="1">
    <source>
        <dbReference type="SAM" id="MobiDB-lite"/>
    </source>
</evidence>
<proteinExistence type="predicted"/>
<dbReference type="EMBL" id="BOLY01000001">
    <property type="protein sequence ID" value="GIZ38595.1"/>
    <property type="molecule type" value="Genomic_DNA"/>
</dbReference>
<feature type="region of interest" description="Disordered" evidence="1">
    <location>
        <begin position="119"/>
        <end position="151"/>
    </location>
</feature>
<keyword evidence="3" id="KW-1185">Reference proteome</keyword>